<keyword evidence="5" id="KW-0552">Olfaction</keyword>
<organism evidence="11 12">
    <name type="scientific">Pieris macdunnoughi</name>
    <dbReference type="NCBI Taxonomy" id="345717"/>
    <lineage>
        <taxon>Eukaryota</taxon>
        <taxon>Metazoa</taxon>
        <taxon>Ecdysozoa</taxon>
        <taxon>Arthropoda</taxon>
        <taxon>Hexapoda</taxon>
        <taxon>Insecta</taxon>
        <taxon>Pterygota</taxon>
        <taxon>Neoptera</taxon>
        <taxon>Endopterygota</taxon>
        <taxon>Lepidoptera</taxon>
        <taxon>Glossata</taxon>
        <taxon>Ditrysia</taxon>
        <taxon>Papilionoidea</taxon>
        <taxon>Pieridae</taxon>
        <taxon>Pierinae</taxon>
        <taxon>Pieris</taxon>
    </lineage>
</organism>
<keyword evidence="9" id="KW-0807">Transducer</keyword>
<dbReference type="GO" id="GO:0007165">
    <property type="term" value="P:signal transduction"/>
    <property type="evidence" value="ECO:0007669"/>
    <property type="project" value="UniProtKB-KW"/>
</dbReference>
<feature type="transmembrane region" description="Helical" evidence="10">
    <location>
        <begin position="51"/>
        <end position="73"/>
    </location>
</feature>
<evidence type="ECO:0000256" key="9">
    <source>
        <dbReference type="ARBA" id="ARBA00023224"/>
    </source>
</evidence>
<dbReference type="GO" id="GO:0004984">
    <property type="term" value="F:olfactory receptor activity"/>
    <property type="evidence" value="ECO:0007669"/>
    <property type="project" value="InterPro"/>
</dbReference>
<keyword evidence="2" id="KW-1003">Cell membrane</keyword>
<dbReference type="OrthoDB" id="7486936at2759"/>
<evidence type="ECO:0000313" key="11">
    <source>
        <dbReference type="EMBL" id="CAF4811883.1"/>
    </source>
</evidence>
<feature type="transmembrane region" description="Helical" evidence="10">
    <location>
        <begin position="228"/>
        <end position="251"/>
    </location>
</feature>
<keyword evidence="8" id="KW-0675">Receptor</keyword>
<comment type="caution">
    <text evidence="11">The sequence shown here is derived from an EMBL/GenBank/DDBJ whole genome shotgun (WGS) entry which is preliminary data.</text>
</comment>
<evidence type="ECO:0008006" key="13">
    <source>
        <dbReference type="Google" id="ProtNLM"/>
    </source>
</evidence>
<proteinExistence type="predicted"/>
<evidence type="ECO:0000256" key="1">
    <source>
        <dbReference type="ARBA" id="ARBA00004651"/>
    </source>
</evidence>
<name>A0A821PPZ5_9NEOP</name>
<dbReference type="Pfam" id="PF02949">
    <property type="entry name" value="7tm_6"/>
    <property type="match status" value="1"/>
</dbReference>
<dbReference type="GO" id="GO:0005886">
    <property type="term" value="C:plasma membrane"/>
    <property type="evidence" value="ECO:0007669"/>
    <property type="project" value="UniProtKB-SubCell"/>
</dbReference>
<gene>
    <name evidence="11" type="ORF">PMACD_LOCUS4095</name>
</gene>
<protein>
    <recommendedName>
        <fullName evidence="13">Odorant receptor</fullName>
    </recommendedName>
</protein>
<dbReference type="GO" id="GO:0005549">
    <property type="term" value="F:odorant binding"/>
    <property type="evidence" value="ECO:0007669"/>
    <property type="project" value="InterPro"/>
</dbReference>
<keyword evidence="12" id="KW-1185">Reference proteome</keyword>
<dbReference type="PANTHER" id="PTHR21137">
    <property type="entry name" value="ODORANT RECEPTOR"/>
    <property type="match status" value="1"/>
</dbReference>
<evidence type="ECO:0000256" key="8">
    <source>
        <dbReference type="ARBA" id="ARBA00023170"/>
    </source>
</evidence>
<dbReference type="PANTHER" id="PTHR21137:SF35">
    <property type="entry name" value="ODORANT RECEPTOR 19A-RELATED"/>
    <property type="match status" value="1"/>
</dbReference>
<keyword evidence="7 10" id="KW-0472">Membrane</keyword>
<evidence type="ECO:0000256" key="6">
    <source>
        <dbReference type="ARBA" id="ARBA00022989"/>
    </source>
</evidence>
<keyword evidence="3" id="KW-0716">Sensory transduction</keyword>
<dbReference type="Proteomes" id="UP000663880">
    <property type="component" value="Unassembled WGS sequence"/>
</dbReference>
<accession>A0A821PPZ5</accession>
<evidence type="ECO:0000313" key="12">
    <source>
        <dbReference type="Proteomes" id="UP000663880"/>
    </source>
</evidence>
<keyword evidence="6 10" id="KW-1133">Transmembrane helix</keyword>
<evidence type="ECO:0000256" key="2">
    <source>
        <dbReference type="ARBA" id="ARBA00022475"/>
    </source>
</evidence>
<evidence type="ECO:0000256" key="4">
    <source>
        <dbReference type="ARBA" id="ARBA00022692"/>
    </source>
</evidence>
<evidence type="ECO:0000256" key="10">
    <source>
        <dbReference type="SAM" id="Phobius"/>
    </source>
</evidence>
<dbReference type="EMBL" id="CAJOBZ010000007">
    <property type="protein sequence ID" value="CAF4811883.1"/>
    <property type="molecule type" value="Genomic_DNA"/>
</dbReference>
<evidence type="ECO:0000256" key="3">
    <source>
        <dbReference type="ARBA" id="ARBA00022606"/>
    </source>
</evidence>
<dbReference type="InterPro" id="IPR004117">
    <property type="entry name" value="7tm6_olfct_rcpt"/>
</dbReference>
<feature type="transmembrane region" description="Helical" evidence="10">
    <location>
        <begin position="101"/>
        <end position="122"/>
    </location>
</feature>
<dbReference type="AlphaFoldDB" id="A0A821PPZ5"/>
<comment type="subcellular location">
    <subcellularLocation>
        <location evidence="1">Cell membrane</location>
        <topology evidence="1">Multi-pass membrane protein</topology>
    </subcellularLocation>
</comment>
<sequence>MSCTVWNLPDYHNLLRIIREDFQYVCNKGKKYRERFFQNQLKIWKICQISMVFLVCIALGMMLFSIASLIWYLKTHGSEIGTRPLPFPIWVPHVDIGKSPLYEVCLIYSNICVVTYAINFIFMMQIQILWIGEIATKADLVIWSIEDLMNGIRPALNKQEELYFSTLLKQRMQEIVKIHKSMIELMTSYARVYTKLLMFEQKVCAPVVCLSAYGATEILEKTGEINGILVILCIATIISVFIPSCLCNFLSIKVSSICYACWNIPFWNATPVIRPYIVLIMQRSLRPLPIKASGFEEVSIETFSNKMASAYSFYNMLRHIKI</sequence>
<evidence type="ECO:0000256" key="7">
    <source>
        <dbReference type="ARBA" id="ARBA00023136"/>
    </source>
</evidence>
<keyword evidence="4 10" id="KW-0812">Transmembrane</keyword>
<evidence type="ECO:0000256" key="5">
    <source>
        <dbReference type="ARBA" id="ARBA00022725"/>
    </source>
</evidence>
<reference evidence="11" key="1">
    <citation type="submission" date="2021-02" db="EMBL/GenBank/DDBJ databases">
        <authorList>
            <person name="Steward A R."/>
        </authorList>
    </citation>
    <scope>NUCLEOTIDE SEQUENCE</scope>
</reference>